<dbReference type="Proteomes" id="UP000295217">
    <property type="component" value="Unassembled WGS sequence"/>
</dbReference>
<dbReference type="PROSITE" id="PS51257">
    <property type="entry name" value="PROKAR_LIPOPROTEIN"/>
    <property type="match status" value="1"/>
</dbReference>
<name>A0A4R5A7M0_9ACTN</name>
<feature type="signal peptide" evidence="2">
    <location>
        <begin position="1"/>
        <end position="19"/>
    </location>
</feature>
<evidence type="ECO:0000313" key="4">
    <source>
        <dbReference type="EMBL" id="TDD66819.1"/>
    </source>
</evidence>
<evidence type="ECO:0000256" key="2">
    <source>
        <dbReference type="SAM" id="SignalP"/>
    </source>
</evidence>
<accession>A0A4R5A7M0</accession>
<keyword evidence="5" id="KW-1185">Reference proteome</keyword>
<reference evidence="4 5" key="1">
    <citation type="submission" date="2019-02" db="EMBL/GenBank/DDBJ databases">
        <title>Draft genome sequences of novel Actinobacteria.</title>
        <authorList>
            <person name="Sahin N."/>
            <person name="Ay H."/>
            <person name="Saygin H."/>
        </authorList>
    </citation>
    <scope>NUCLEOTIDE SEQUENCE [LARGE SCALE GENOMIC DNA]</scope>
    <source>
        <strain evidence="4 5">8K307</strain>
    </source>
</reference>
<feature type="chain" id="PRO_5039340982" description="SGNH hydrolase-type esterase domain-containing protein" evidence="2">
    <location>
        <begin position="20"/>
        <end position="266"/>
    </location>
</feature>
<keyword evidence="2" id="KW-0732">Signal</keyword>
<dbReference type="EMBL" id="SMLB01000035">
    <property type="protein sequence ID" value="TDD66819.1"/>
    <property type="molecule type" value="Genomic_DNA"/>
</dbReference>
<dbReference type="SUPFAM" id="SSF52266">
    <property type="entry name" value="SGNH hydrolase"/>
    <property type="match status" value="1"/>
</dbReference>
<dbReference type="Pfam" id="PF13472">
    <property type="entry name" value="Lipase_GDSL_2"/>
    <property type="match status" value="1"/>
</dbReference>
<evidence type="ECO:0000256" key="1">
    <source>
        <dbReference type="SAM" id="MobiDB-lite"/>
    </source>
</evidence>
<organism evidence="4 5">
    <name type="scientific">Jiangella aurantiaca</name>
    <dbReference type="NCBI Taxonomy" id="2530373"/>
    <lineage>
        <taxon>Bacteria</taxon>
        <taxon>Bacillati</taxon>
        <taxon>Actinomycetota</taxon>
        <taxon>Actinomycetes</taxon>
        <taxon>Jiangellales</taxon>
        <taxon>Jiangellaceae</taxon>
        <taxon>Jiangella</taxon>
    </lineage>
</organism>
<gene>
    <name evidence="4" type="ORF">E1262_21040</name>
</gene>
<evidence type="ECO:0000313" key="5">
    <source>
        <dbReference type="Proteomes" id="UP000295217"/>
    </source>
</evidence>
<sequence>MPRFTLPACALVLALAACAGPRDVALLAAPSPLAAEPAPPAAEPARELPPSPSARALPPALTENRTVPGSGSLGEWRGNTPRISDPDQFRAVVDADGVLVVGDSIARATADALATRLGAAYGVPVAVNAHPGRPTAPAADWIVDHAGLIPDRGIVVVSGANDIFAPLGWWRQVERVLAAADGRPVYWLTVHVDRWSGDAEQRSADRHNSDWINDQLRALAAEHPNLVVVDWAGTLAEDWLSDGVHPSPAGITAWCDLLERTLGLVP</sequence>
<dbReference type="OrthoDB" id="5149475at2"/>
<dbReference type="Gene3D" id="3.40.50.1110">
    <property type="entry name" value="SGNH hydrolase"/>
    <property type="match status" value="1"/>
</dbReference>
<dbReference type="InterPro" id="IPR013830">
    <property type="entry name" value="SGNH_hydro"/>
</dbReference>
<evidence type="ECO:0000259" key="3">
    <source>
        <dbReference type="Pfam" id="PF13472"/>
    </source>
</evidence>
<protein>
    <recommendedName>
        <fullName evidence="3">SGNH hydrolase-type esterase domain-containing protein</fullName>
    </recommendedName>
</protein>
<proteinExistence type="predicted"/>
<feature type="domain" description="SGNH hydrolase-type esterase" evidence="3">
    <location>
        <begin position="101"/>
        <end position="250"/>
    </location>
</feature>
<feature type="compositionally biased region" description="Pro residues" evidence="1">
    <location>
        <begin position="37"/>
        <end position="52"/>
    </location>
</feature>
<feature type="region of interest" description="Disordered" evidence="1">
    <location>
        <begin position="34"/>
        <end position="82"/>
    </location>
</feature>
<dbReference type="InterPro" id="IPR036514">
    <property type="entry name" value="SGNH_hydro_sf"/>
</dbReference>
<dbReference type="RefSeq" id="WP_132105218.1">
    <property type="nucleotide sequence ID" value="NZ_SMLB01000035.1"/>
</dbReference>
<comment type="caution">
    <text evidence="4">The sequence shown here is derived from an EMBL/GenBank/DDBJ whole genome shotgun (WGS) entry which is preliminary data.</text>
</comment>
<dbReference type="AlphaFoldDB" id="A0A4R5A7M0"/>